<proteinExistence type="predicted"/>
<accession>A0A495JBA3</accession>
<dbReference type="EMBL" id="RBKU01000001">
    <property type="protein sequence ID" value="RKR85778.1"/>
    <property type="molecule type" value="Genomic_DNA"/>
</dbReference>
<sequence>MEKELERGVPQSNVSHNGSTDDLLNQINDRLGPAFKVAGFG</sequence>
<protein>
    <submittedName>
        <fullName evidence="2">Uncharacterized protein</fullName>
    </submittedName>
</protein>
<reference evidence="2 3" key="1">
    <citation type="submission" date="2018-10" db="EMBL/GenBank/DDBJ databases">
        <title>Genomic Encyclopedia of Archaeal and Bacterial Type Strains, Phase II (KMG-II): from individual species to whole genera.</title>
        <authorList>
            <person name="Goeker M."/>
        </authorList>
    </citation>
    <scope>NUCLEOTIDE SEQUENCE [LARGE SCALE GENOMIC DNA]</scope>
    <source>
        <strain evidence="2 3">DSM 18602</strain>
    </source>
</reference>
<dbReference type="RefSeq" id="WP_262707442.1">
    <property type="nucleotide sequence ID" value="NZ_RBKU01000001.1"/>
</dbReference>
<organism evidence="2 3">
    <name type="scientific">Mucilaginibacter gracilis</name>
    <dbReference type="NCBI Taxonomy" id="423350"/>
    <lineage>
        <taxon>Bacteria</taxon>
        <taxon>Pseudomonadati</taxon>
        <taxon>Bacteroidota</taxon>
        <taxon>Sphingobacteriia</taxon>
        <taxon>Sphingobacteriales</taxon>
        <taxon>Sphingobacteriaceae</taxon>
        <taxon>Mucilaginibacter</taxon>
    </lineage>
</organism>
<feature type="region of interest" description="Disordered" evidence="1">
    <location>
        <begin position="1"/>
        <end position="25"/>
    </location>
</feature>
<dbReference type="AlphaFoldDB" id="A0A495JBA3"/>
<dbReference type="Proteomes" id="UP000268007">
    <property type="component" value="Unassembled WGS sequence"/>
</dbReference>
<name>A0A495JBA3_9SPHI</name>
<feature type="compositionally biased region" description="Polar residues" evidence="1">
    <location>
        <begin position="10"/>
        <end position="25"/>
    </location>
</feature>
<evidence type="ECO:0000313" key="2">
    <source>
        <dbReference type="EMBL" id="RKR85778.1"/>
    </source>
</evidence>
<evidence type="ECO:0000313" key="3">
    <source>
        <dbReference type="Proteomes" id="UP000268007"/>
    </source>
</evidence>
<comment type="caution">
    <text evidence="2">The sequence shown here is derived from an EMBL/GenBank/DDBJ whole genome shotgun (WGS) entry which is preliminary data.</text>
</comment>
<evidence type="ECO:0000256" key="1">
    <source>
        <dbReference type="SAM" id="MobiDB-lite"/>
    </source>
</evidence>
<keyword evidence="3" id="KW-1185">Reference proteome</keyword>
<gene>
    <name evidence="2" type="ORF">BDD43_6054</name>
</gene>